<reference evidence="2 3" key="1">
    <citation type="journal article" date="2024" name="bioRxiv">
        <title>A reference genome for Trichogramma kaykai: A tiny desert-dwelling parasitoid wasp with competing sex-ratio distorters.</title>
        <authorList>
            <person name="Culotta J."/>
            <person name="Lindsey A.R."/>
        </authorList>
    </citation>
    <scope>NUCLEOTIDE SEQUENCE [LARGE SCALE GENOMIC DNA]</scope>
    <source>
        <strain evidence="2 3">KSX58</strain>
    </source>
</reference>
<accession>A0ABD2WFT1</accession>
<proteinExistence type="predicted"/>
<sequence>MKLIVLLFSLVAIFLVDRNTAALSSSRARREAVAYSDPDPKPVVSMLMEAVCKNQLKNFTSPDDYCQEKSHKIVRHLAQMCYKVSKKFCHAAKMWNKHISCQLWFDRTICAIFVDTADNTENKSESTENDMESKNNVTTVNLEPSIFEGLLIKKCLKPFRIVMEKRNLTDTEFNAHKFCEHAKKMFKSSCQTAVKEYVCAVFVGVESLCKVQ</sequence>
<dbReference type="Proteomes" id="UP001627154">
    <property type="component" value="Unassembled WGS sequence"/>
</dbReference>
<dbReference type="EMBL" id="JBJJXI010000110">
    <property type="protein sequence ID" value="KAL3391406.1"/>
    <property type="molecule type" value="Genomic_DNA"/>
</dbReference>
<evidence type="ECO:0000313" key="3">
    <source>
        <dbReference type="Proteomes" id="UP001627154"/>
    </source>
</evidence>
<organism evidence="2 3">
    <name type="scientific">Trichogramma kaykai</name>
    <dbReference type="NCBI Taxonomy" id="54128"/>
    <lineage>
        <taxon>Eukaryota</taxon>
        <taxon>Metazoa</taxon>
        <taxon>Ecdysozoa</taxon>
        <taxon>Arthropoda</taxon>
        <taxon>Hexapoda</taxon>
        <taxon>Insecta</taxon>
        <taxon>Pterygota</taxon>
        <taxon>Neoptera</taxon>
        <taxon>Endopterygota</taxon>
        <taxon>Hymenoptera</taxon>
        <taxon>Apocrita</taxon>
        <taxon>Proctotrupomorpha</taxon>
        <taxon>Chalcidoidea</taxon>
        <taxon>Trichogrammatidae</taxon>
        <taxon>Trichogramma</taxon>
    </lineage>
</organism>
<protein>
    <submittedName>
        <fullName evidence="2">Uncharacterized protein</fullName>
    </submittedName>
</protein>
<name>A0ABD2WFT1_9HYME</name>
<dbReference type="AlphaFoldDB" id="A0ABD2WFT1"/>
<keyword evidence="1" id="KW-0732">Signal</keyword>
<evidence type="ECO:0000313" key="2">
    <source>
        <dbReference type="EMBL" id="KAL3391406.1"/>
    </source>
</evidence>
<feature type="chain" id="PRO_5044793896" evidence="1">
    <location>
        <begin position="23"/>
        <end position="212"/>
    </location>
</feature>
<keyword evidence="3" id="KW-1185">Reference proteome</keyword>
<evidence type="ECO:0000256" key="1">
    <source>
        <dbReference type="SAM" id="SignalP"/>
    </source>
</evidence>
<comment type="caution">
    <text evidence="2">The sequence shown here is derived from an EMBL/GenBank/DDBJ whole genome shotgun (WGS) entry which is preliminary data.</text>
</comment>
<gene>
    <name evidence="2" type="ORF">TKK_013881</name>
</gene>
<feature type="signal peptide" evidence="1">
    <location>
        <begin position="1"/>
        <end position="22"/>
    </location>
</feature>